<dbReference type="Proteomes" id="UP000464524">
    <property type="component" value="Chromosome"/>
</dbReference>
<dbReference type="Gene3D" id="3.30.565.10">
    <property type="entry name" value="Histidine kinase-like ATPase, C-terminal domain"/>
    <property type="match status" value="1"/>
</dbReference>
<dbReference type="NCBIfam" id="TIGR02916">
    <property type="entry name" value="PEP_his_kin"/>
    <property type="match status" value="1"/>
</dbReference>
<accession>A0A857JPR8</accession>
<keyword evidence="5" id="KW-0418">Kinase</keyword>
<evidence type="ECO:0000259" key="9">
    <source>
        <dbReference type="PROSITE" id="PS50109"/>
    </source>
</evidence>
<feature type="transmembrane region" description="Helical" evidence="8">
    <location>
        <begin position="149"/>
        <end position="170"/>
    </location>
</feature>
<protein>
    <recommendedName>
        <fullName evidence="2">histidine kinase</fullName>
        <ecNumber evidence="2">2.7.13.3</ecNumber>
    </recommendedName>
</protein>
<keyword evidence="3 10" id="KW-0808">Transferase</keyword>
<dbReference type="GO" id="GO:0004673">
    <property type="term" value="F:protein histidine kinase activity"/>
    <property type="evidence" value="ECO:0007669"/>
    <property type="project" value="UniProtKB-EC"/>
</dbReference>
<keyword evidence="6" id="KW-0067">ATP-binding</keyword>
<gene>
    <name evidence="10" type="ORF">FX988_03633</name>
</gene>
<feature type="domain" description="Histidine kinase" evidence="9">
    <location>
        <begin position="466"/>
        <end position="672"/>
    </location>
</feature>
<feature type="transmembrane region" description="Helical" evidence="8">
    <location>
        <begin position="218"/>
        <end position="236"/>
    </location>
</feature>
<feature type="transmembrane region" description="Helical" evidence="8">
    <location>
        <begin position="117"/>
        <end position="137"/>
    </location>
</feature>
<dbReference type="GO" id="GO:0000160">
    <property type="term" value="P:phosphorelay signal transduction system"/>
    <property type="evidence" value="ECO:0007669"/>
    <property type="project" value="UniProtKB-KW"/>
</dbReference>
<evidence type="ECO:0000256" key="5">
    <source>
        <dbReference type="ARBA" id="ARBA00022777"/>
    </source>
</evidence>
<keyword evidence="4" id="KW-0547">Nucleotide-binding</keyword>
<dbReference type="SUPFAM" id="SSF55874">
    <property type="entry name" value="ATPase domain of HSP90 chaperone/DNA topoisomerase II/histidine kinase"/>
    <property type="match status" value="1"/>
</dbReference>
<dbReference type="PANTHER" id="PTHR43065:SF46">
    <property type="entry name" value="C4-DICARBOXYLATE TRANSPORT SENSOR PROTEIN DCTB"/>
    <property type="match status" value="1"/>
</dbReference>
<evidence type="ECO:0000256" key="7">
    <source>
        <dbReference type="ARBA" id="ARBA00023012"/>
    </source>
</evidence>
<feature type="transmembrane region" description="Helical" evidence="8">
    <location>
        <begin position="29"/>
        <end position="47"/>
    </location>
</feature>
<dbReference type="RefSeq" id="WP_160181466.1">
    <property type="nucleotide sequence ID" value="NZ_CP047656.1"/>
</dbReference>
<evidence type="ECO:0000256" key="4">
    <source>
        <dbReference type="ARBA" id="ARBA00022741"/>
    </source>
</evidence>
<dbReference type="InterPro" id="IPR004358">
    <property type="entry name" value="Sig_transdc_His_kin-like_C"/>
</dbReference>
<organism evidence="10 11">
    <name type="scientific">Paraglaciecola mesophila</name>
    <dbReference type="NCBI Taxonomy" id="197222"/>
    <lineage>
        <taxon>Bacteria</taxon>
        <taxon>Pseudomonadati</taxon>
        <taxon>Pseudomonadota</taxon>
        <taxon>Gammaproteobacteria</taxon>
        <taxon>Alteromonadales</taxon>
        <taxon>Alteromonadaceae</taxon>
        <taxon>Paraglaciecola</taxon>
    </lineage>
</organism>
<evidence type="ECO:0000256" key="3">
    <source>
        <dbReference type="ARBA" id="ARBA00022679"/>
    </source>
</evidence>
<sequence length="672" mass="76138">MLAVWGYAASALGYALLLLLLLTSRKSGLAKYLLILATAATCVWSLSPFLISEMTVERLIVFDNVKQLFWLLFLAACLKDNFTSLLGVLTRPETWLILALPITGLIIPLGFDVNDNWLFLLQTLLALQVLVLLEIIYRQAGENRWAFKPLILYLGATNLFEFVTFANALMVEQIDLTYIAARGFIYTALIPLLVLAIRRVQHWGVDIFVSREVVLHSSLLLVAGCYLFVMSLIGYVVKYYGGEWSTTIQVTLIFLSLALLATVFLSASFRTKVKVFITKHFFANQFDYRHEWVKLTQSLESNQPGQTVYQTVLNAFLQAMDYQSGLFIKRVDNKVAYLADQVAEPLCEEQQGVVQQFFDFFEQKNWIIDMTELRTKPYVYEGLKVNHAILNKIPFQLVIPIYRDDTLWGAVLMSNTNDTSRSLNWELRDYLTAVTAQITNFLFHHEAAREVAENAQFAAFTRMSAFVLHDLKNVLAQIDLILCNAEQHKDNPEFIDDTFETLHHTKARMDKMLRQLSEKNAEPASQQRLCRVSTCIEKVIEQRCATQLPKAELTVKSEIEVVLDNDKFANVMYHLISNAQQATADDGFVRVVVSHEPQSEQMVVTISDNGSGMSKAFIQQRLFTPFDTTKGNAGMGIGAYDAKTFLEKIGGFLYVQSEENVGTVFTLNIPAN</sequence>
<evidence type="ECO:0000256" key="1">
    <source>
        <dbReference type="ARBA" id="ARBA00000085"/>
    </source>
</evidence>
<dbReference type="Pfam" id="PF02518">
    <property type="entry name" value="HATPase_c"/>
    <property type="match status" value="1"/>
</dbReference>
<dbReference type="SMART" id="SM00387">
    <property type="entry name" value="HATPase_c"/>
    <property type="match status" value="1"/>
</dbReference>
<dbReference type="KEGG" id="pmes:FX988_03633"/>
<keyword evidence="8" id="KW-0812">Transmembrane</keyword>
<dbReference type="InterPro" id="IPR003594">
    <property type="entry name" value="HATPase_dom"/>
</dbReference>
<reference evidence="10 11" key="1">
    <citation type="submission" date="2019-12" db="EMBL/GenBank/DDBJ databases">
        <title>Genome sequencing and assembly of endphytes of Porphyra tenera.</title>
        <authorList>
            <person name="Park J.M."/>
            <person name="Shin R."/>
            <person name="Jo S.H."/>
        </authorList>
    </citation>
    <scope>NUCLEOTIDE SEQUENCE [LARGE SCALE GENOMIC DNA]</scope>
    <source>
        <strain evidence="10 11">GPM4</strain>
    </source>
</reference>
<dbReference type="AlphaFoldDB" id="A0A857JPR8"/>
<feature type="transmembrane region" description="Helical" evidence="8">
    <location>
        <begin position="176"/>
        <end position="197"/>
    </location>
</feature>
<dbReference type="EC" id="2.7.13.3" evidence="2"/>
<name>A0A857JPR8_9ALTE</name>
<keyword evidence="7" id="KW-0902">Two-component regulatory system</keyword>
<evidence type="ECO:0000256" key="8">
    <source>
        <dbReference type="SAM" id="Phobius"/>
    </source>
</evidence>
<evidence type="ECO:0000256" key="2">
    <source>
        <dbReference type="ARBA" id="ARBA00012438"/>
    </source>
</evidence>
<dbReference type="PROSITE" id="PS50109">
    <property type="entry name" value="HIS_KIN"/>
    <property type="match status" value="1"/>
</dbReference>
<dbReference type="InterPro" id="IPR014265">
    <property type="entry name" value="XrtA/PrsK"/>
</dbReference>
<dbReference type="OrthoDB" id="9785691at2"/>
<feature type="transmembrane region" description="Helical" evidence="8">
    <location>
        <begin position="67"/>
        <end position="88"/>
    </location>
</feature>
<evidence type="ECO:0000313" key="11">
    <source>
        <dbReference type="Proteomes" id="UP000464524"/>
    </source>
</evidence>
<keyword evidence="11" id="KW-1185">Reference proteome</keyword>
<dbReference type="InterPro" id="IPR036890">
    <property type="entry name" value="HATPase_C_sf"/>
</dbReference>
<comment type="catalytic activity">
    <reaction evidence="1">
        <text>ATP + protein L-histidine = ADP + protein N-phospho-L-histidine.</text>
        <dbReference type="EC" id="2.7.13.3"/>
    </reaction>
</comment>
<dbReference type="PANTHER" id="PTHR43065">
    <property type="entry name" value="SENSOR HISTIDINE KINASE"/>
    <property type="match status" value="1"/>
</dbReference>
<dbReference type="GO" id="GO:0005524">
    <property type="term" value="F:ATP binding"/>
    <property type="evidence" value="ECO:0007669"/>
    <property type="project" value="UniProtKB-KW"/>
</dbReference>
<proteinExistence type="predicted"/>
<keyword evidence="8" id="KW-1133">Transmembrane helix</keyword>
<dbReference type="InterPro" id="IPR005467">
    <property type="entry name" value="His_kinase_dom"/>
</dbReference>
<evidence type="ECO:0000256" key="6">
    <source>
        <dbReference type="ARBA" id="ARBA00022840"/>
    </source>
</evidence>
<feature type="transmembrane region" description="Helical" evidence="8">
    <location>
        <begin position="95"/>
        <end position="111"/>
    </location>
</feature>
<keyword evidence="8" id="KW-0472">Membrane</keyword>
<dbReference type="PRINTS" id="PR00344">
    <property type="entry name" value="BCTRLSENSOR"/>
</dbReference>
<evidence type="ECO:0000313" key="10">
    <source>
        <dbReference type="EMBL" id="QHJ13372.1"/>
    </source>
</evidence>
<feature type="transmembrane region" description="Helical" evidence="8">
    <location>
        <begin position="248"/>
        <end position="269"/>
    </location>
</feature>
<dbReference type="EMBL" id="CP047656">
    <property type="protein sequence ID" value="QHJ13372.1"/>
    <property type="molecule type" value="Genomic_DNA"/>
</dbReference>
<feature type="transmembrane region" description="Helical" evidence="8">
    <location>
        <begin position="6"/>
        <end position="22"/>
    </location>
</feature>